<sequence>MVQWYPGHMAKARRILNKDLKLVDLVVEVLDARIPVSSQNPDLDELIKDKKRILALNKYDLADSGLTRQWLDYFTEKYQAVRVNSLNGEGINELIGLIKNYANEINQRITKKGRNKREIRIMIIGIPNVGKSALINALAGMGMAKTGNRPGVTRGRQWIKIGDDIQLLDTPGILWPKFDDEDIGYKLAITGAISDDVYDKEMAAYKLITYLLDINQDIIEQNYQLELSTAQAYDILPLIGRKRGCLMSGGKVDRARTAKTLIHEFRRGKLGRVTLEKPIMGD</sequence>
<feature type="domain" description="CP-type G" evidence="6">
    <location>
        <begin position="9"/>
        <end position="176"/>
    </location>
</feature>
<dbReference type="FunFam" id="3.40.50.300:FF:000590">
    <property type="entry name" value="Ribosome biogenesis GTPase A"/>
    <property type="match status" value="1"/>
</dbReference>
<organism evidence="7 8">
    <name type="scientific">Iocasia fonsfrigidae</name>
    <dbReference type="NCBI Taxonomy" id="2682810"/>
    <lineage>
        <taxon>Bacteria</taxon>
        <taxon>Bacillati</taxon>
        <taxon>Bacillota</taxon>
        <taxon>Clostridia</taxon>
        <taxon>Halanaerobiales</taxon>
        <taxon>Halanaerobiaceae</taxon>
        <taxon>Iocasia</taxon>
    </lineage>
</organism>
<dbReference type="GO" id="GO:0005737">
    <property type="term" value="C:cytoplasm"/>
    <property type="evidence" value="ECO:0007669"/>
    <property type="project" value="UniProtKB-SubCell"/>
</dbReference>
<dbReference type="Gene3D" id="3.40.50.300">
    <property type="entry name" value="P-loop containing nucleotide triphosphate hydrolases"/>
    <property type="match status" value="1"/>
</dbReference>
<protein>
    <recommendedName>
        <fullName evidence="1 4">Ribosome biogenesis GTPase A</fullName>
    </recommendedName>
</protein>
<dbReference type="AlphaFoldDB" id="A0A8A7KMC4"/>
<keyword evidence="8" id="KW-1185">Reference proteome</keyword>
<evidence type="ECO:0000256" key="2">
    <source>
        <dbReference type="ARBA" id="ARBA00022741"/>
    </source>
</evidence>
<dbReference type="PRINTS" id="PR00326">
    <property type="entry name" value="GTP1OBG"/>
</dbReference>
<dbReference type="InterPro" id="IPR023179">
    <property type="entry name" value="GTP-bd_ortho_bundle_sf"/>
</dbReference>
<evidence type="ECO:0000256" key="3">
    <source>
        <dbReference type="ARBA" id="ARBA00023134"/>
    </source>
</evidence>
<proteinExistence type="inferred from homology"/>
<keyword evidence="4" id="KW-0963">Cytoplasm</keyword>
<evidence type="ECO:0000256" key="4">
    <source>
        <dbReference type="PIRNR" id="PIRNR006230"/>
    </source>
</evidence>
<evidence type="ECO:0000259" key="6">
    <source>
        <dbReference type="PROSITE" id="PS51721"/>
    </source>
</evidence>
<dbReference type="GO" id="GO:0003924">
    <property type="term" value="F:GTPase activity"/>
    <property type="evidence" value="ECO:0007669"/>
    <property type="project" value="TreeGrafter"/>
</dbReference>
<dbReference type="InterPro" id="IPR019991">
    <property type="entry name" value="GTP-bd_ribosome_bgen"/>
</dbReference>
<feature type="binding site" evidence="5">
    <location>
        <begin position="84"/>
        <end position="85"/>
    </location>
    <ligand>
        <name>GTP</name>
        <dbReference type="ChEBI" id="CHEBI:37565"/>
    </ligand>
</feature>
<dbReference type="Proteomes" id="UP000665020">
    <property type="component" value="Chromosome"/>
</dbReference>
<dbReference type="NCBIfam" id="TIGR03596">
    <property type="entry name" value="GTPase_YlqF"/>
    <property type="match status" value="1"/>
</dbReference>
<dbReference type="InterPro" id="IPR006073">
    <property type="entry name" value="GTP-bd"/>
</dbReference>
<dbReference type="Pfam" id="PF01926">
    <property type="entry name" value="MMR_HSR1"/>
    <property type="match status" value="1"/>
</dbReference>
<accession>A0A8A7KMC4</accession>
<dbReference type="GO" id="GO:0005525">
    <property type="term" value="F:GTP binding"/>
    <property type="evidence" value="ECO:0007669"/>
    <property type="project" value="UniProtKB-KW"/>
</dbReference>
<dbReference type="Gene3D" id="1.10.1580.10">
    <property type="match status" value="1"/>
</dbReference>
<dbReference type="CDD" id="cd01856">
    <property type="entry name" value="YlqF"/>
    <property type="match status" value="1"/>
</dbReference>
<evidence type="ECO:0000313" key="8">
    <source>
        <dbReference type="Proteomes" id="UP000665020"/>
    </source>
</evidence>
<comment type="function">
    <text evidence="4">Required for a late step of 50S ribosomal subunit assembly. Has GTPase activity.</text>
</comment>
<gene>
    <name evidence="7" type="primary">ylqF</name>
    <name evidence="7" type="ORF">GM661_10985</name>
</gene>
<dbReference type="EMBL" id="CP046640">
    <property type="protein sequence ID" value="QTL99997.1"/>
    <property type="molecule type" value="Genomic_DNA"/>
</dbReference>
<comment type="subcellular location">
    <subcellularLocation>
        <location evidence="4">Cytoplasm</location>
    </subcellularLocation>
</comment>
<dbReference type="PROSITE" id="PS51721">
    <property type="entry name" value="G_CP"/>
    <property type="match status" value="1"/>
</dbReference>
<dbReference type="PANTHER" id="PTHR45782:SF4">
    <property type="entry name" value="MITOCHONDRIAL RIBOSOME-ASSOCIATED GTPASE 1"/>
    <property type="match status" value="1"/>
</dbReference>
<evidence type="ECO:0000256" key="1">
    <source>
        <dbReference type="ARBA" id="ARBA00014898"/>
    </source>
</evidence>
<keyword evidence="3 4" id="KW-0342">GTP-binding</keyword>
<keyword evidence="2 4" id="KW-0547">Nucleotide-binding</keyword>
<comment type="similarity">
    <text evidence="4">Belongs to the TRAFAC class YlqF/YawG GTPase family. MTG1 subfamily.</text>
</comment>
<feature type="binding site" evidence="5">
    <location>
        <begin position="57"/>
        <end position="60"/>
    </location>
    <ligand>
        <name>GTP</name>
        <dbReference type="ChEBI" id="CHEBI:37565"/>
    </ligand>
</feature>
<evidence type="ECO:0000313" key="7">
    <source>
        <dbReference type="EMBL" id="QTL99997.1"/>
    </source>
</evidence>
<dbReference type="PANTHER" id="PTHR45782">
    <property type="entry name" value="MITOCHONDRIAL RIBOSOME-ASSOCIATED GTPASE 1"/>
    <property type="match status" value="1"/>
</dbReference>
<dbReference type="SUPFAM" id="SSF52540">
    <property type="entry name" value="P-loop containing nucleoside triphosphate hydrolases"/>
    <property type="match status" value="1"/>
</dbReference>
<reference evidence="7" key="1">
    <citation type="submission" date="2019-12" db="EMBL/GenBank/DDBJ databases">
        <authorList>
            <person name="zhang j."/>
            <person name="sun C.M."/>
        </authorList>
    </citation>
    <scope>NUCLEOTIDE SEQUENCE</scope>
    <source>
        <strain evidence="7">NS-1</strain>
    </source>
</reference>
<dbReference type="KEGG" id="ifn:GM661_10985"/>
<dbReference type="PIRSF" id="PIRSF006230">
    <property type="entry name" value="MG442"/>
    <property type="match status" value="1"/>
</dbReference>
<evidence type="ECO:0000256" key="5">
    <source>
        <dbReference type="PIRSR" id="PIRSR006230-1"/>
    </source>
</evidence>
<dbReference type="InterPro" id="IPR016478">
    <property type="entry name" value="GTPase_MTG1"/>
</dbReference>
<feature type="binding site" evidence="5">
    <location>
        <position position="172"/>
    </location>
    <ligand>
        <name>GTP</name>
        <dbReference type="ChEBI" id="CHEBI:37565"/>
    </ligand>
</feature>
<name>A0A8A7KMC4_9FIRM</name>
<dbReference type="InterPro" id="IPR027417">
    <property type="entry name" value="P-loop_NTPase"/>
</dbReference>
<dbReference type="GO" id="GO:0006412">
    <property type="term" value="P:translation"/>
    <property type="evidence" value="ECO:0007669"/>
    <property type="project" value="TreeGrafter"/>
</dbReference>
<dbReference type="InterPro" id="IPR030378">
    <property type="entry name" value="G_CP_dom"/>
</dbReference>